<dbReference type="AlphaFoldDB" id="A0A837CD67"/>
<accession>A0A837CD67</accession>
<reference evidence="1 2" key="1">
    <citation type="journal article" date="2014" name="BMC Genomics">
        <title>Comparative genomics of Bradyrhizobium japonicum CPAC 15 and Bradyrhizobium diazoefficiens CPAC 7: elite model strains for understanding symbiotic performance with soybean.</title>
        <authorList>
            <person name="Siqueira A.F."/>
            <person name="Ormeno-Orrillo E."/>
            <person name="Souza R.C."/>
            <person name="Rodrigues E.P."/>
            <person name="Almeida L.G."/>
            <person name="Barcellos F.G."/>
            <person name="Batista J.S."/>
            <person name="Nakatami A.S."/>
            <person name="Martinez-Romero E."/>
            <person name="Vasconcelos A.T."/>
            <person name="Hungria M."/>
        </authorList>
    </citation>
    <scope>NUCLEOTIDE SEQUENCE [LARGE SCALE GENOMIC DNA]</scope>
    <source>
        <strain evidence="1 2">SEMIA 5080</strain>
    </source>
</reference>
<evidence type="ECO:0000313" key="2">
    <source>
        <dbReference type="Proteomes" id="UP000024900"/>
    </source>
</evidence>
<dbReference type="Proteomes" id="UP000024900">
    <property type="component" value="Unassembled WGS sequence"/>
</dbReference>
<evidence type="ECO:0000313" key="1">
    <source>
        <dbReference type="EMBL" id="KGJ66948.1"/>
    </source>
</evidence>
<protein>
    <submittedName>
        <fullName evidence="1">Uncharacterized protein</fullName>
    </submittedName>
</protein>
<comment type="caution">
    <text evidence="1">The sequence shown here is derived from an EMBL/GenBank/DDBJ whole genome shotgun (WGS) entry which is preliminary data.</text>
</comment>
<dbReference type="EMBL" id="ADOU02000005">
    <property type="protein sequence ID" value="KGJ66948.1"/>
    <property type="molecule type" value="Genomic_DNA"/>
</dbReference>
<proteinExistence type="predicted"/>
<gene>
    <name evidence="1" type="ORF">BJA5080_03567</name>
</gene>
<organism evidence="1 2">
    <name type="scientific">Bradyrhizobium diazoefficiens SEMIA 5080</name>
    <dbReference type="NCBI Taxonomy" id="754504"/>
    <lineage>
        <taxon>Bacteria</taxon>
        <taxon>Pseudomonadati</taxon>
        <taxon>Pseudomonadota</taxon>
        <taxon>Alphaproteobacteria</taxon>
        <taxon>Hyphomicrobiales</taxon>
        <taxon>Nitrobacteraceae</taxon>
        <taxon>Bradyrhizobium</taxon>
    </lineage>
</organism>
<sequence length="114" mass="12861">MKQLPPPAPSVGPGCDDQGRITLRGCRARDEDAANHVNDAESQKNEDHQLCFAQSSRVLAPSLVQHLTSERFRIRRRRRVTKVDFDPIETEMPVAMNDIDCLSAARFVKCSNDR</sequence>
<name>A0A837CD67_9BRAD</name>